<reference evidence="2" key="1">
    <citation type="submission" date="2022-11" db="UniProtKB">
        <authorList>
            <consortium name="WormBaseParasite"/>
        </authorList>
    </citation>
    <scope>IDENTIFICATION</scope>
</reference>
<sequence length="131" mass="14074">MEISVKPSEQIALNSNGGGPEKGTCKWNVTEDGKLPVDVTVTTGFDVRVEGAELYQDVNNAGSGVSIWVYVGGIVGAMIVCMLIGGIFYYFHTKKEAKLQNVKKGEKEIVQNVVTTPKPVEPKTCEVNVVG</sequence>
<evidence type="ECO:0000313" key="2">
    <source>
        <dbReference type="WBParaSite" id="JU765_v2.g2438.t1"/>
    </source>
</evidence>
<accession>A0AC34R1B6</accession>
<name>A0AC34R1B6_9BILA</name>
<organism evidence="1 2">
    <name type="scientific">Panagrolaimus sp. JU765</name>
    <dbReference type="NCBI Taxonomy" id="591449"/>
    <lineage>
        <taxon>Eukaryota</taxon>
        <taxon>Metazoa</taxon>
        <taxon>Ecdysozoa</taxon>
        <taxon>Nematoda</taxon>
        <taxon>Chromadorea</taxon>
        <taxon>Rhabditida</taxon>
        <taxon>Tylenchina</taxon>
        <taxon>Panagrolaimomorpha</taxon>
        <taxon>Panagrolaimoidea</taxon>
        <taxon>Panagrolaimidae</taxon>
        <taxon>Panagrolaimus</taxon>
    </lineage>
</organism>
<proteinExistence type="predicted"/>
<dbReference type="Proteomes" id="UP000887576">
    <property type="component" value="Unplaced"/>
</dbReference>
<protein>
    <submittedName>
        <fullName evidence="2">CUB domain-containing protein</fullName>
    </submittedName>
</protein>
<evidence type="ECO:0000313" key="1">
    <source>
        <dbReference type="Proteomes" id="UP000887576"/>
    </source>
</evidence>
<dbReference type="WBParaSite" id="JU765_v2.g2438.t1">
    <property type="protein sequence ID" value="JU765_v2.g2438.t1"/>
    <property type="gene ID" value="JU765_v2.g2438"/>
</dbReference>